<evidence type="ECO:0000313" key="2">
    <source>
        <dbReference type="EMBL" id="ELW63439.1"/>
    </source>
</evidence>
<dbReference type="EMBL" id="KB320776">
    <property type="protein sequence ID" value="ELW63439.1"/>
    <property type="molecule type" value="Genomic_DNA"/>
</dbReference>
<feature type="region of interest" description="Disordered" evidence="1">
    <location>
        <begin position="195"/>
        <end position="237"/>
    </location>
</feature>
<name>L9KLS7_TUPCH</name>
<gene>
    <name evidence="2" type="ORF">TREES_T100016069</name>
</gene>
<accession>L9KLS7</accession>
<feature type="compositionally biased region" description="Basic and acidic residues" evidence="1">
    <location>
        <begin position="203"/>
        <end position="212"/>
    </location>
</feature>
<evidence type="ECO:0000313" key="3">
    <source>
        <dbReference type="Proteomes" id="UP000011518"/>
    </source>
</evidence>
<dbReference type="STRING" id="246437.L9KLS7"/>
<organism evidence="2 3">
    <name type="scientific">Tupaia chinensis</name>
    <name type="common">Chinese tree shrew</name>
    <name type="synonym">Tupaia belangeri chinensis</name>
    <dbReference type="NCBI Taxonomy" id="246437"/>
    <lineage>
        <taxon>Eukaryota</taxon>
        <taxon>Metazoa</taxon>
        <taxon>Chordata</taxon>
        <taxon>Craniata</taxon>
        <taxon>Vertebrata</taxon>
        <taxon>Euteleostomi</taxon>
        <taxon>Mammalia</taxon>
        <taxon>Eutheria</taxon>
        <taxon>Euarchontoglires</taxon>
        <taxon>Scandentia</taxon>
        <taxon>Tupaiidae</taxon>
        <taxon>Tupaia</taxon>
    </lineage>
</organism>
<dbReference type="Proteomes" id="UP000011518">
    <property type="component" value="Unassembled WGS sequence"/>
</dbReference>
<proteinExistence type="predicted"/>
<dbReference type="AlphaFoldDB" id="L9KLS7"/>
<evidence type="ECO:0000256" key="1">
    <source>
        <dbReference type="SAM" id="MobiDB-lite"/>
    </source>
</evidence>
<sequence length="276" mass="29369">MVAPEPPSLPGDAVAISREDRQGCRQLDRLKSQLSDASQHYGGVQKGARVRAVRPQGMRSEGTDLKRCLRGAHSSFLGLGRVCCTCLTAEPAGPLCRAGCRWENRQPLRHVWRGQEQALLPDGTQEALEAWLRKEAVLQVECRPQRIPVVGRPSLPSSAVTKAAALDRAAAAGLTPVPGRPAVLLGPVAERANGPAEPAVAEAGKRRQRLGDARWPTVPRSSATPREASGDVSGPGSMTIGLRLPLLREWPTGLPEAMGSLGHLARPPCQASKSRG</sequence>
<keyword evidence="3" id="KW-1185">Reference proteome</keyword>
<dbReference type="InParanoid" id="L9KLS7"/>
<reference evidence="3" key="1">
    <citation type="submission" date="2012-07" db="EMBL/GenBank/DDBJ databases">
        <title>Genome of the Chinese tree shrew, a rising model animal genetically related to primates.</title>
        <authorList>
            <person name="Zhang G."/>
            <person name="Fan Y."/>
            <person name="Yao Y."/>
            <person name="Huang Z."/>
        </authorList>
    </citation>
    <scope>NUCLEOTIDE SEQUENCE [LARGE SCALE GENOMIC DNA]</scope>
</reference>
<reference evidence="3" key="2">
    <citation type="journal article" date="2013" name="Nat. Commun.">
        <title>Genome of the Chinese tree shrew.</title>
        <authorList>
            <person name="Fan Y."/>
            <person name="Huang Z.Y."/>
            <person name="Cao C.C."/>
            <person name="Chen C.S."/>
            <person name="Chen Y.X."/>
            <person name="Fan D.D."/>
            <person name="He J."/>
            <person name="Hou H.L."/>
            <person name="Hu L."/>
            <person name="Hu X.T."/>
            <person name="Jiang X.T."/>
            <person name="Lai R."/>
            <person name="Lang Y.S."/>
            <person name="Liang B."/>
            <person name="Liao S.G."/>
            <person name="Mu D."/>
            <person name="Ma Y.Y."/>
            <person name="Niu Y.Y."/>
            <person name="Sun X.Q."/>
            <person name="Xia J.Q."/>
            <person name="Xiao J."/>
            <person name="Xiong Z.Q."/>
            <person name="Xu L."/>
            <person name="Yang L."/>
            <person name="Zhang Y."/>
            <person name="Zhao W."/>
            <person name="Zhao X.D."/>
            <person name="Zheng Y.T."/>
            <person name="Zhou J.M."/>
            <person name="Zhu Y.B."/>
            <person name="Zhang G.J."/>
            <person name="Wang J."/>
            <person name="Yao Y.G."/>
        </authorList>
    </citation>
    <scope>NUCLEOTIDE SEQUENCE [LARGE SCALE GENOMIC DNA]</scope>
</reference>
<protein>
    <submittedName>
        <fullName evidence="2">Uncharacterized protein</fullName>
    </submittedName>
</protein>